<dbReference type="EMBL" id="SDAM02000175">
    <property type="protein sequence ID" value="KAH6825621.1"/>
    <property type="molecule type" value="Genomic_DNA"/>
</dbReference>
<dbReference type="InterPro" id="IPR008978">
    <property type="entry name" value="HSP20-like_chaperone"/>
</dbReference>
<dbReference type="PANTHER" id="PTHR47686">
    <property type="entry name" value="SGS DOMAIN-CONTAINING PROTEIN"/>
    <property type="match status" value="1"/>
</dbReference>
<dbReference type="PROSITE" id="PS51048">
    <property type="entry name" value="SGS"/>
    <property type="match status" value="1"/>
</dbReference>
<gene>
    <name evidence="12" type="ORF">C2S53_017593</name>
</gene>
<dbReference type="GO" id="GO:0005737">
    <property type="term" value="C:cytoplasm"/>
    <property type="evidence" value="ECO:0007669"/>
    <property type="project" value="UniProtKB-SubCell"/>
</dbReference>
<dbReference type="PROSITE" id="PS51203">
    <property type="entry name" value="CS"/>
    <property type="match status" value="1"/>
</dbReference>
<name>A0AAD4J2G7_PERFH</name>
<evidence type="ECO:0000259" key="11">
    <source>
        <dbReference type="PROSITE" id="PS51203"/>
    </source>
</evidence>
<dbReference type="GO" id="GO:0044548">
    <property type="term" value="F:S100 protein binding"/>
    <property type="evidence" value="ECO:0007669"/>
    <property type="project" value="InterPro"/>
</dbReference>
<accession>A0AAD4J2G7</accession>
<evidence type="ECO:0000313" key="12">
    <source>
        <dbReference type="EMBL" id="KAH6825621.1"/>
    </source>
</evidence>
<keyword evidence="8" id="KW-0539">Nucleus</keyword>
<dbReference type="GO" id="GO:0006950">
    <property type="term" value="P:response to stress"/>
    <property type="evidence" value="ECO:0007669"/>
    <property type="project" value="UniProtKB-ARBA"/>
</dbReference>
<evidence type="ECO:0000256" key="7">
    <source>
        <dbReference type="ARBA" id="ARBA00022990"/>
    </source>
</evidence>
<dbReference type="SUPFAM" id="SSF140106">
    <property type="entry name" value="Calcyclin-binding protein-like"/>
    <property type="match status" value="1"/>
</dbReference>
<comment type="caution">
    <text evidence="12">The sequence shown here is derived from an EMBL/GenBank/DDBJ whole genome shotgun (WGS) entry which is preliminary data.</text>
</comment>
<dbReference type="FunFam" id="2.60.40.790:FF:000040">
    <property type="entry name" value="Calcyclin binding protein"/>
    <property type="match status" value="1"/>
</dbReference>
<dbReference type="PANTHER" id="PTHR47686:SF1">
    <property type="entry name" value="CALCYCLIN-BINDING PROTEIN"/>
    <property type="match status" value="1"/>
</dbReference>
<dbReference type="InterPro" id="IPR015120">
    <property type="entry name" value="Siah-Interact_N"/>
</dbReference>
<feature type="domain" description="SGS" evidence="10">
    <location>
        <begin position="155"/>
        <end position="229"/>
    </location>
</feature>
<evidence type="ECO:0000256" key="6">
    <source>
        <dbReference type="ARBA" id="ARBA00022786"/>
    </source>
</evidence>
<dbReference type="InterPro" id="IPR037201">
    <property type="entry name" value="CacyBP_N"/>
</dbReference>
<dbReference type="InterPro" id="IPR007052">
    <property type="entry name" value="CS_dom"/>
</dbReference>
<dbReference type="SUPFAM" id="SSF49764">
    <property type="entry name" value="HSP20-like chaperones"/>
    <property type="match status" value="1"/>
</dbReference>
<evidence type="ECO:0000256" key="3">
    <source>
        <dbReference type="ARBA" id="ARBA00015702"/>
    </source>
</evidence>
<protein>
    <recommendedName>
        <fullName evidence="3">Calcyclin-binding protein</fullName>
    </recommendedName>
</protein>
<dbReference type="Pfam" id="PF04969">
    <property type="entry name" value="CS"/>
    <property type="match status" value="1"/>
</dbReference>
<evidence type="ECO:0000256" key="8">
    <source>
        <dbReference type="ARBA" id="ARBA00023242"/>
    </source>
</evidence>
<dbReference type="Gene3D" id="2.60.40.790">
    <property type="match status" value="1"/>
</dbReference>
<keyword evidence="5" id="KW-0597">Phosphoprotein</keyword>
<dbReference type="GO" id="GO:0031625">
    <property type="term" value="F:ubiquitin protein ligase binding"/>
    <property type="evidence" value="ECO:0007669"/>
    <property type="project" value="InterPro"/>
</dbReference>
<dbReference type="AlphaFoldDB" id="A0AAD4J2G7"/>
<dbReference type="Pfam" id="PF09032">
    <property type="entry name" value="Siah-Interact_N"/>
    <property type="match status" value="1"/>
</dbReference>
<proteinExistence type="predicted"/>
<dbReference type="Proteomes" id="UP001190926">
    <property type="component" value="Unassembled WGS sequence"/>
</dbReference>
<dbReference type="GO" id="GO:0015631">
    <property type="term" value="F:tubulin binding"/>
    <property type="evidence" value="ECO:0007669"/>
    <property type="project" value="InterPro"/>
</dbReference>
<evidence type="ECO:0000256" key="2">
    <source>
        <dbReference type="ARBA" id="ARBA00004496"/>
    </source>
</evidence>
<dbReference type="GO" id="GO:0005634">
    <property type="term" value="C:nucleus"/>
    <property type="evidence" value="ECO:0007669"/>
    <property type="project" value="UniProtKB-SubCell"/>
</dbReference>
<dbReference type="InterPro" id="IPR037893">
    <property type="entry name" value="CS_CacyBP"/>
</dbReference>
<organism evidence="12 13">
    <name type="scientific">Perilla frutescens var. hirtella</name>
    <name type="common">Perilla citriodora</name>
    <name type="synonym">Perilla setoyensis</name>
    <dbReference type="NCBI Taxonomy" id="608512"/>
    <lineage>
        <taxon>Eukaryota</taxon>
        <taxon>Viridiplantae</taxon>
        <taxon>Streptophyta</taxon>
        <taxon>Embryophyta</taxon>
        <taxon>Tracheophyta</taxon>
        <taxon>Spermatophyta</taxon>
        <taxon>Magnoliopsida</taxon>
        <taxon>eudicotyledons</taxon>
        <taxon>Gunneridae</taxon>
        <taxon>Pentapetalae</taxon>
        <taxon>asterids</taxon>
        <taxon>lamiids</taxon>
        <taxon>Lamiales</taxon>
        <taxon>Lamiaceae</taxon>
        <taxon>Nepetoideae</taxon>
        <taxon>Elsholtzieae</taxon>
        <taxon>Perilla</taxon>
    </lineage>
</organism>
<dbReference type="InterPro" id="IPR007699">
    <property type="entry name" value="SGS_dom"/>
</dbReference>
<keyword evidence="13" id="KW-1185">Reference proteome</keyword>
<keyword evidence="6" id="KW-0833">Ubl conjugation pathway</keyword>
<reference evidence="12 13" key="1">
    <citation type="journal article" date="2021" name="Nat. Commun.">
        <title>Incipient diploidization of the medicinal plant Perilla within 10,000 years.</title>
        <authorList>
            <person name="Zhang Y."/>
            <person name="Shen Q."/>
            <person name="Leng L."/>
            <person name="Zhang D."/>
            <person name="Chen S."/>
            <person name="Shi Y."/>
            <person name="Ning Z."/>
            <person name="Chen S."/>
        </authorList>
    </citation>
    <scope>NUCLEOTIDE SEQUENCE [LARGE SCALE GENOMIC DNA]</scope>
    <source>
        <strain evidence="13">cv. PC099</strain>
    </source>
</reference>
<comment type="subcellular location">
    <subcellularLocation>
        <location evidence="2">Cytoplasm</location>
    </subcellularLocation>
    <subcellularLocation>
        <location evidence="1">Nucleus</location>
    </subcellularLocation>
</comment>
<evidence type="ECO:0000313" key="13">
    <source>
        <dbReference type="Proteomes" id="UP001190926"/>
    </source>
</evidence>
<evidence type="ECO:0000256" key="5">
    <source>
        <dbReference type="ARBA" id="ARBA00022553"/>
    </source>
</evidence>
<feature type="domain" description="CS" evidence="11">
    <location>
        <begin position="80"/>
        <end position="170"/>
    </location>
</feature>
<evidence type="ECO:0000256" key="4">
    <source>
        <dbReference type="ARBA" id="ARBA00022490"/>
    </source>
</evidence>
<evidence type="ECO:0000256" key="9">
    <source>
        <dbReference type="ARBA" id="ARBA00025145"/>
    </source>
</evidence>
<comment type="function">
    <text evidence="9">May be involved in calcium-dependent ubiquitination and subsequent proteasomal degradation of target proteins. Probably serves as a molecular bridge in ubiquitin E3 complexes. Participates in the ubiquitin-mediated degradation of beta-catenin (CTNNB1).</text>
</comment>
<dbReference type="CDD" id="cd06468">
    <property type="entry name" value="p23_CacyBP"/>
    <property type="match status" value="1"/>
</dbReference>
<evidence type="ECO:0000256" key="1">
    <source>
        <dbReference type="ARBA" id="ARBA00004123"/>
    </source>
</evidence>
<sequence>MASSDDLALDVEELKHLQTIAKRPRIVSLISSEIRNLEKLANAAAPASSHQTPAPFPTVSTPNPISTAPKVVSNSLLNYVSLSSFSWDQDNDQLKIYIPLEGVDKEKVEADFKSMSVDIKLHDVQGKNYRCAVPKLNKEIVPEKCKFIVKPKRVVVILAKASKGNWLDLHFKEDKLKPNLDKERDPMAGIMDLMKNMYEDGDEEMKKTIAKAWTDARSGKAADPLQSYR</sequence>
<keyword evidence="7" id="KW-0007">Acetylation</keyword>
<evidence type="ECO:0000259" key="10">
    <source>
        <dbReference type="PROSITE" id="PS51048"/>
    </source>
</evidence>
<keyword evidence="4" id="KW-0963">Cytoplasm</keyword>